<feature type="transmembrane region" description="Helical" evidence="1">
    <location>
        <begin position="56"/>
        <end position="77"/>
    </location>
</feature>
<organism evidence="2 3">
    <name type="scientific">Streptomonospora alba</name>
    <dbReference type="NCBI Taxonomy" id="183763"/>
    <lineage>
        <taxon>Bacteria</taxon>
        <taxon>Bacillati</taxon>
        <taxon>Actinomycetota</taxon>
        <taxon>Actinomycetes</taxon>
        <taxon>Streptosporangiales</taxon>
        <taxon>Nocardiopsidaceae</taxon>
        <taxon>Streptomonospora</taxon>
    </lineage>
</organism>
<dbReference type="RefSeq" id="WP_040271475.1">
    <property type="nucleotide sequence ID" value="NZ_JROO01000009.1"/>
</dbReference>
<dbReference type="GO" id="GO:0005886">
    <property type="term" value="C:plasma membrane"/>
    <property type="evidence" value="ECO:0007669"/>
    <property type="project" value="TreeGrafter"/>
</dbReference>
<feature type="transmembrane region" description="Helical" evidence="1">
    <location>
        <begin position="228"/>
        <end position="251"/>
    </location>
</feature>
<feature type="transmembrane region" description="Helical" evidence="1">
    <location>
        <begin position="417"/>
        <end position="442"/>
    </location>
</feature>
<gene>
    <name evidence="2" type="ORF">LP52_05270</name>
</gene>
<feature type="transmembrane region" description="Helical" evidence="1">
    <location>
        <begin position="292"/>
        <end position="317"/>
    </location>
</feature>
<keyword evidence="3" id="KW-1185">Reference proteome</keyword>
<accession>A0A0C2JSI9</accession>
<protein>
    <submittedName>
        <fullName evidence="2">Gluconate transporter</fullName>
    </submittedName>
</protein>
<feature type="transmembrane region" description="Helical" evidence="1">
    <location>
        <begin position="257"/>
        <end position="280"/>
    </location>
</feature>
<proteinExistence type="predicted"/>
<name>A0A0C2JSI9_9ACTN</name>
<dbReference type="AlphaFoldDB" id="A0A0C2JSI9"/>
<dbReference type="GO" id="GO:0015128">
    <property type="term" value="F:gluconate transmembrane transporter activity"/>
    <property type="evidence" value="ECO:0007669"/>
    <property type="project" value="InterPro"/>
</dbReference>
<evidence type="ECO:0000313" key="2">
    <source>
        <dbReference type="EMBL" id="KIH99797.1"/>
    </source>
</evidence>
<feature type="transmembrane region" description="Helical" evidence="1">
    <location>
        <begin position="27"/>
        <end position="44"/>
    </location>
</feature>
<dbReference type="Proteomes" id="UP000031675">
    <property type="component" value="Unassembled WGS sequence"/>
</dbReference>
<keyword evidence="1" id="KW-0812">Transmembrane</keyword>
<keyword evidence="1" id="KW-0472">Membrane</keyword>
<reference evidence="3" key="1">
    <citation type="journal article" date="2015" name="Chem. Biol.">
        <title>Structure, bioactivity, and resistance mechanism of streptomonomicin, an unusual lasso Peptide from an understudied halophilic actinomycete.</title>
        <authorList>
            <person name="Metelev M."/>
            <person name="Tietz J.I."/>
            <person name="Melby J.O."/>
            <person name="Blair P.M."/>
            <person name="Zhu L."/>
            <person name="Livnat I."/>
            <person name="Severinov K."/>
            <person name="Mitchell D.A."/>
        </authorList>
    </citation>
    <scope>NUCLEOTIDE SEQUENCE [LARGE SCALE GENOMIC DNA]</scope>
    <source>
        <strain evidence="3">YIM 90003</strain>
    </source>
</reference>
<dbReference type="PANTHER" id="PTHR30354">
    <property type="entry name" value="GNT FAMILY GLUCONATE TRANSPORTER"/>
    <property type="match status" value="1"/>
</dbReference>
<feature type="transmembrane region" description="Helical" evidence="1">
    <location>
        <begin position="97"/>
        <end position="130"/>
    </location>
</feature>
<dbReference type="EMBL" id="JROO01000009">
    <property type="protein sequence ID" value="KIH99797.1"/>
    <property type="molecule type" value="Genomic_DNA"/>
</dbReference>
<feature type="transmembrane region" description="Helical" evidence="1">
    <location>
        <begin position="337"/>
        <end position="355"/>
    </location>
</feature>
<evidence type="ECO:0000256" key="1">
    <source>
        <dbReference type="SAM" id="Phobius"/>
    </source>
</evidence>
<evidence type="ECO:0000313" key="3">
    <source>
        <dbReference type="Proteomes" id="UP000031675"/>
    </source>
</evidence>
<feature type="transmembrane region" description="Helical" evidence="1">
    <location>
        <begin position="376"/>
        <end position="397"/>
    </location>
</feature>
<dbReference type="PANTHER" id="PTHR30354:SF11">
    <property type="entry name" value="PERMEASE"/>
    <property type="match status" value="1"/>
</dbReference>
<dbReference type="Pfam" id="PF02447">
    <property type="entry name" value="GntP_permease"/>
    <property type="match status" value="1"/>
</dbReference>
<comment type="caution">
    <text evidence="2">The sequence shown here is derived from an EMBL/GenBank/DDBJ whole genome shotgun (WGS) entry which is preliminary data.</text>
</comment>
<dbReference type="STRING" id="183763.LP52_05270"/>
<feature type="transmembrane region" description="Helical" evidence="1">
    <location>
        <begin position="167"/>
        <end position="194"/>
    </location>
</feature>
<sequence>MIDLLWLLISILVIVLLIIKARLHPAISLVIGTLLLGLLTRIALPDLAGAAAGGFGDLMAGIGLSVGFGIILGQLLSDSGGARVIARTLVNATSARFSMYGLAGAAFVLSIPVFYDVTFVILVPLAVAIAREAGKPMPLAVGSVALGAGTAHTLVPPTPNPLAAGEIMGFDVGIMLLVGGIGALIAVLLAVAAYSAILPRIWKPEWDEEGAPAFVEQSADTERREPGFLLSLLPLFTPILLILLGTVWSAVAGDMPGWLTFITDKTVALLLGVLVAYAMASLNMSKHEKDASAATAVQSAGIVLLITGAGGAFGAIIQEAGIGDLIAESVTEFGGNFFVALLACYFVGMAFRLAVGSGTVASITTLTIMSSLGPTIGVHPVWVAMACLAGALSLGHINDSGFWVTAKLPGFSVSGGLKTYTLAQFLASVFALLVALIGATLLPMG</sequence>
<keyword evidence="1" id="KW-1133">Transmembrane helix</keyword>
<feature type="transmembrane region" description="Helical" evidence="1">
    <location>
        <begin position="5"/>
        <end position="21"/>
    </location>
</feature>
<dbReference type="InterPro" id="IPR003474">
    <property type="entry name" value="Glcn_transporter"/>
</dbReference>